<evidence type="ECO:0000313" key="1">
    <source>
        <dbReference type="EMBL" id="CAJ1967153.1"/>
    </source>
</evidence>
<sequence>MVIGYGPVTTISRIDVSGLNGDYITSASEKEESFMHDSERAKELKAFHDTKLGVKGLVDARITLFLGSIDEDPTERKRVIERVKENIKDLRFLSDCESWHPEINLKEMIYGS</sequence>
<reference evidence="1" key="1">
    <citation type="submission" date="2023-10" db="EMBL/GenBank/DDBJ databases">
        <authorList>
            <person name="Domelevo Entfellner J.-B."/>
        </authorList>
    </citation>
    <scope>NUCLEOTIDE SEQUENCE</scope>
</reference>
<accession>A0AA86T010</accession>
<organism evidence="1 2">
    <name type="scientific">Sphenostylis stenocarpa</name>
    <dbReference type="NCBI Taxonomy" id="92480"/>
    <lineage>
        <taxon>Eukaryota</taxon>
        <taxon>Viridiplantae</taxon>
        <taxon>Streptophyta</taxon>
        <taxon>Embryophyta</taxon>
        <taxon>Tracheophyta</taxon>
        <taxon>Spermatophyta</taxon>
        <taxon>Magnoliopsida</taxon>
        <taxon>eudicotyledons</taxon>
        <taxon>Gunneridae</taxon>
        <taxon>Pentapetalae</taxon>
        <taxon>rosids</taxon>
        <taxon>fabids</taxon>
        <taxon>Fabales</taxon>
        <taxon>Fabaceae</taxon>
        <taxon>Papilionoideae</taxon>
        <taxon>50 kb inversion clade</taxon>
        <taxon>NPAAA clade</taxon>
        <taxon>indigoferoid/millettioid clade</taxon>
        <taxon>Phaseoleae</taxon>
        <taxon>Sphenostylis</taxon>
    </lineage>
</organism>
<dbReference type="Proteomes" id="UP001189624">
    <property type="component" value="Chromosome 7"/>
</dbReference>
<keyword evidence="2" id="KW-1185">Reference proteome</keyword>
<dbReference type="Gramene" id="rna-AYBTSS11_LOCUS21030">
    <property type="protein sequence ID" value="CAJ1967153.1"/>
    <property type="gene ID" value="gene-AYBTSS11_LOCUS21030"/>
</dbReference>
<proteinExistence type="predicted"/>
<gene>
    <name evidence="1" type="ORF">AYBTSS11_LOCUS21030</name>
</gene>
<protein>
    <submittedName>
        <fullName evidence="1">Uncharacterized protein</fullName>
    </submittedName>
</protein>
<dbReference type="EMBL" id="OY731404">
    <property type="protein sequence ID" value="CAJ1967153.1"/>
    <property type="molecule type" value="Genomic_DNA"/>
</dbReference>
<name>A0AA86T010_9FABA</name>
<dbReference type="AlphaFoldDB" id="A0AA86T010"/>
<evidence type="ECO:0000313" key="2">
    <source>
        <dbReference type="Proteomes" id="UP001189624"/>
    </source>
</evidence>